<feature type="domain" description="PAC" evidence="8">
    <location>
        <begin position="341"/>
        <end position="393"/>
    </location>
</feature>
<dbReference type="SMART" id="SM00086">
    <property type="entry name" value="PAC"/>
    <property type="match status" value="3"/>
</dbReference>
<evidence type="ECO:0000259" key="7">
    <source>
        <dbReference type="PROSITE" id="PS50112"/>
    </source>
</evidence>
<dbReference type="InterPro" id="IPR003594">
    <property type="entry name" value="HATPase_dom"/>
</dbReference>
<keyword evidence="4" id="KW-0808">Transferase</keyword>
<dbReference type="NCBIfam" id="TIGR00229">
    <property type="entry name" value="sensory_box"/>
    <property type="match status" value="3"/>
</dbReference>
<dbReference type="InterPro" id="IPR000014">
    <property type="entry name" value="PAS"/>
</dbReference>
<feature type="domain" description="PAS" evidence="7">
    <location>
        <begin position="6"/>
        <end position="76"/>
    </location>
</feature>
<dbReference type="PRINTS" id="PR00344">
    <property type="entry name" value="BCTRLSENSOR"/>
</dbReference>
<evidence type="ECO:0000259" key="6">
    <source>
        <dbReference type="PROSITE" id="PS50109"/>
    </source>
</evidence>
<dbReference type="SUPFAM" id="SSF47384">
    <property type="entry name" value="Homodimeric domain of signal transducing histidine kinase"/>
    <property type="match status" value="1"/>
</dbReference>
<protein>
    <recommendedName>
        <fullName evidence="2">histidine kinase</fullName>
        <ecNumber evidence="2">2.7.13.3</ecNumber>
    </recommendedName>
</protein>
<organism evidence="9">
    <name type="scientific">hydrocarbon metagenome</name>
    <dbReference type="NCBI Taxonomy" id="938273"/>
    <lineage>
        <taxon>unclassified sequences</taxon>
        <taxon>metagenomes</taxon>
        <taxon>ecological metagenomes</taxon>
    </lineage>
</organism>
<dbReference type="InterPro" id="IPR036890">
    <property type="entry name" value="HATPase_C_sf"/>
</dbReference>
<comment type="caution">
    <text evidence="9">The sequence shown here is derived from an EMBL/GenBank/DDBJ whole genome shotgun (WGS) entry which is preliminary data.</text>
</comment>
<dbReference type="CDD" id="cd00130">
    <property type="entry name" value="PAS"/>
    <property type="match status" value="3"/>
</dbReference>
<dbReference type="EC" id="2.7.13.3" evidence="2"/>
<dbReference type="InterPro" id="IPR004358">
    <property type="entry name" value="Sig_transdc_His_kin-like_C"/>
</dbReference>
<evidence type="ECO:0000256" key="5">
    <source>
        <dbReference type="ARBA" id="ARBA00022777"/>
    </source>
</evidence>
<dbReference type="Gene3D" id="3.30.565.10">
    <property type="entry name" value="Histidine kinase-like ATPase, C-terminal domain"/>
    <property type="match status" value="1"/>
</dbReference>
<evidence type="ECO:0000256" key="2">
    <source>
        <dbReference type="ARBA" id="ARBA00012438"/>
    </source>
</evidence>
<dbReference type="InterPro" id="IPR005467">
    <property type="entry name" value="His_kinase_dom"/>
</dbReference>
<dbReference type="SMART" id="SM00388">
    <property type="entry name" value="HisKA"/>
    <property type="match status" value="1"/>
</dbReference>
<evidence type="ECO:0000313" key="9">
    <source>
        <dbReference type="EMBL" id="KUG14191.1"/>
    </source>
</evidence>
<dbReference type="GO" id="GO:0000155">
    <property type="term" value="F:phosphorelay sensor kinase activity"/>
    <property type="evidence" value="ECO:0007669"/>
    <property type="project" value="InterPro"/>
</dbReference>
<dbReference type="InterPro" id="IPR001610">
    <property type="entry name" value="PAC"/>
</dbReference>
<dbReference type="PANTHER" id="PTHR43304:SF1">
    <property type="entry name" value="PAC DOMAIN-CONTAINING PROTEIN"/>
    <property type="match status" value="1"/>
</dbReference>
<evidence type="ECO:0000256" key="3">
    <source>
        <dbReference type="ARBA" id="ARBA00022553"/>
    </source>
</evidence>
<dbReference type="InterPro" id="IPR035965">
    <property type="entry name" value="PAS-like_dom_sf"/>
</dbReference>
<dbReference type="AlphaFoldDB" id="A0A0W8F024"/>
<evidence type="ECO:0000259" key="8">
    <source>
        <dbReference type="PROSITE" id="PS50113"/>
    </source>
</evidence>
<dbReference type="PANTHER" id="PTHR43304">
    <property type="entry name" value="PHYTOCHROME-LIKE PROTEIN CPH1"/>
    <property type="match status" value="1"/>
</dbReference>
<dbReference type="SMART" id="SM00091">
    <property type="entry name" value="PAS"/>
    <property type="match status" value="2"/>
</dbReference>
<name>A0A0W8F024_9ZZZZ</name>
<dbReference type="InterPro" id="IPR013767">
    <property type="entry name" value="PAS_fold"/>
</dbReference>
<dbReference type="InterPro" id="IPR036097">
    <property type="entry name" value="HisK_dim/P_sf"/>
</dbReference>
<dbReference type="PROSITE" id="PS50113">
    <property type="entry name" value="PAC"/>
    <property type="match status" value="3"/>
</dbReference>
<dbReference type="EMBL" id="LNQE01001690">
    <property type="protein sequence ID" value="KUG14191.1"/>
    <property type="molecule type" value="Genomic_DNA"/>
</dbReference>
<dbReference type="PROSITE" id="PS50112">
    <property type="entry name" value="PAS"/>
    <property type="match status" value="2"/>
</dbReference>
<dbReference type="SUPFAM" id="SSF55785">
    <property type="entry name" value="PYP-like sensor domain (PAS domain)"/>
    <property type="match status" value="3"/>
</dbReference>
<gene>
    <name evidence="9" type="ORF">ASZ90_016174</name>
</gene>
<dbReference type="GO" id="GO:0006355">
    <property type="term" value="P:regulation of DNA-templated transcription"/>
    <property type="evidence" value="ECO:0007669"/>
    <property type="project" value="InterPro"/>
</dbReference>
<feature type="domain" description="PAC" evidence="8">
    <location>
        <begin position="208"/>
        <end position="259"/>
    </location>
</feature>
<reference evidence="9" key="1">
    <citation type="journal article" date="2015" name="Proc. Natl. Acad. Sci. U.S.A.">
        <title>Networks of energetic and metabolic interactions define dynamics in microbial communities.</title>
        <authorList>
            <person name="Embree M."/>
            <person name="Liu J.K."/>
            <person name="Al-Bassam M.M."/>
            <person name="Zengler K."/>
        </authorList>
    </citation>
    <scope>NUCLEOTIDE SEQUENCE</scope>
</reference>
<accession>A0A0W8F024</accession>
<dbReference type="CDD" id="cd00082">
    <property type="entry name" value="HisKA"/>
    <property type="match status" value="1"/>
</dbReference>
<keyword evidence="3" id="KW-0597">Phosphoprotein</keyword>
<dbReference type="InterPro" id="IPR003661">
    <property type="entry name" value="HisK_dim/P_dom"/>
</dbReference>
<feature type="domain" description="PAC" evidence="8">
    <location>
        <begin position="78"/>
        <end position="128"/>
    </location>
</feature>
<dbReference type="SMART" id="SM00387">
    <property type="entry name" value="HATPase_c"/>
    <property type="match status" value="1"/>
</dbReference>
<dbReference type="Gene3D" id="3.30.450.20">
    <property type="entry name" value="PAS domain"/>
    <property type="match status" value="3"/>
</dbReference>
<dbReference type="Pfam" id="PF00512">
    <property type="entry name" value="HisKA"/>
    <property type="match status" value="1"/>
</dbReference>
<dbReference type="SUPFAM" id="SSF55874">
    <property type="entry name" value="ATPase domain of HSP90 chaperone/DNA topoisomerase II/histidine kinase"/>
    <property type="match status" value="1"/>
</dbReference>
<keyword evidence="5 9" id="KW-0418">Kinase</keyword>
<proteinExistence type="predicted"/>
<sequence length="639" mass="71865">MENDAYVRILAQIADNAPASITVHDFSGTFLYANEATFRLHGYTREEFMEKNLREIDAPQSAGHIAERMEQIKREGESEFEVSHIRKDGSEVPLHVLVKIVKWGETDVLLSIATDISERKKTEKALREREELLNATQQLSRVGGWVWDVLAQTMSWTEETYRIHDIDPREIPPGSTEHITRSLVCYGETDRDRIRESFRRCADAGIPYDLEVPFTSVAGRQVWVRTIGRPVFQDGRVIRVIGIIMDITDRKQGEEALRQSEERYRLIAENTADYIWTFDLDLNLTYISPAVRKIRGFSAEEAIAQSLDQVLTPESLGKASAFFREELAREAAGDGDPGRKRVFETEEYRKDGSTVLIENIVTFLRDPGGAPTGILGISRDITDRKRGDEDRESLMRELSAKNAELERFTYTVSHDLKSPLITIRGFLGFLEEDMASGDIQRLREDISRIDSATEKIQQLIDALLELSRIGRIANPHEWVPLSEIAGEAADLLEGPIQARGVPVLIAPDLPVVYADRPRLREVFTNLIENAVKFMGDQQEPCIRIETRGESEGYPVVCIRDNGIGIDPAHHEQVFSLFSKLDPVTPGTGIGLSLVRRIIDVHGGRIWLESGGTGKGSAFCFTFPKRPASGSPESGEDLKY</sequence>
<dbReference type="PROSITE" id="PS50109">
    <property type="entry name" value="HIS_KIN"/>
    <property type="match status" value="1"/>
</dbReference>
<dbReference type="Gene3D" id="2.10.70.100">
    <property type="match status" value="1"/>
</dbReference>
<comment type="catalytic activity">
    <reaction evidence="1">
        <text>ATP + protein L-histidine = ADP + protein N-phospho-L-histidine.</text>
        <dbReference type="EC" id="2.7.13.3"/>
    </reaction>
</comment>
<dbReference type="InterPro" id="IPR000700">
    <property type="entry name" value="PAS-assoc_C"/>
</dbReference>
<dbReference type="Gene3D" id="6.10.250.490">
    <property type="match status" value="1"/>
</dbReference>
<feature type="domain" description="Histidine kinase" evidence="6">
    <location>
        <begin position="411"/>
        <end position="626"/>
    </location>
</feature>
<feature type="domain" description="PAS" evidence="7">
    <location>
        <begin position="260"/>
        <end position="330"/>
    </location>
</feature>
<dbReference type="Gene3D" id="1.10.287.130">
    <property type="match status" value="1"/>
</dbReference>
<evidence type="ECO:0000256" key="4">
    <source>
        <dbReference type="ARBA" id="ARBA00022679"/>
    </source>
</evidence>
<dbReference type="Pfam" id="PF00989">
    <property type="entry name" value="PAS"/>
    <property type="match status" value="1"/>
</dbReference>
<dbReference type="InterPro" id="IPR052162">
    <property type="entry name" value="Sensor_kinase/Photoreceptor"/>
</dbReference>
<evidence type="ECO:0000256" key="1">
    <source>
        <dbReference type="ARBA" id="ARBA00000085"/>
    </source>
</evidence>
<dbReference type="Pfam" id="PF02518">
    <property type="entry name" value="HATPase_c"/>
    <property type="match status" value="1"/>
</dbReference>
<dbReference type="Pfam" id="PF13426">
    <property type="entry name" value="PAS_9"/>
    <property type="match status" value="1"/>
</dbReference>
<dbReference type="Pfam" id="PF08447">
    <property type="entry name" value="PAS_3"/>
    <property type="match status" value="1"/>
</dbReference>
<dbReference type="InterPro" id="IPR013655">
    <property type="entry name" value="PAS_fold_3"/>
</dbReference>